<sequence length="244" mass="26907">MKASPSDQRLLLEIQAIDTNDRQLAYASDHLPETELITSLAAELSTSSADFIARQGIVEDARTEIDRIESDISVVQQRLVLDEERASHSSNAKDVQALEAEIASLKTRRENLEEMELEVMQRLEDAEKSLAELHSARASVEAELAANEDAREKRQSEISAERAQLASTREQLVRRIPTDLLALYEKQRDRYGIGAALLTRGISGGSGVTLSETDLSKIRAAAEDDVIMCPDSSCILVRTEESGL</sequence>
<dbReference type="Pfam" id="PF24481">
    <property type="entry name" value="CT398_CC"/>
    <property type="match status" value="1"/>
</dbReference>
<dbReference type="Gene3D" id="1.10.287.1490">
    <property type="match status" value="1"/>
</dbReference>
<feature type="domain" description="CT398-like coiled coil hairpin" evidence="2">
    <location>
        <begin position="14"/>
        <end position="192"/>
    </location>
</feature>
<gene>
    <name evidence="3" type="ORF">UFOPK1591_00976</name>
</gene>
<evidence type="ECO:0000313" key="3">
    <source>
        <dbReference type="EMBL" id="CAB4564927.1"/>
    </source>
</evidence>
<keyword evidence="1" id="KW-0175">Coiled coil</keyword>
<reference evidence="3" key="1">
    <citation type="submission" date="2020-05" db="EMBL/GenBank/DDBJ databases">
        <authorList>
            <person name="Chiriac C."/>
            <person name="Salcher M."/>
            <person name="Ghai R."/>
            <person name="Kavagutti S V."/>
        </authorList>
    </citation>
    <scope>NUCLEOTIDE SEQUENCE</scope>
</reference>
<feature type="coiled-coil region" evidence="1">
    <location>
        <begin position="58"/>
        <end position="143"/>
    </location>
</feature>
<dbReference type="EMBL" id="CAEZTD010000073">
    <property type="protein sequence ID" value="CAB4564927.1"/>
    <property type="molecule type" value="Genomic_DNA"/>
</dbReference>
<organism evidence="3">
    <name type="scientific">freshwater metagenome</name>
    <dbReference type="NCBI Taxonomy" id="449393"/>
    <lineage>
        <taxon>unclassified sequences</taxon>
        <taxon>metagenomes</taxon>
        <taxon>ecological metagenomes</taxon>
    </lineage>
</organism>
<protein>
    <submittedName>
        <fullName evidence="3">Unannotated protein</fullName>
    </submittedName>
</protein>
<evidence type="ECO:0000259" key="2">
    <source>
        <dbReference type="Pfam" id="PF24481"/>
    </source>
</evidence>
<name>A0A6J6DLE4_9ZZZZ</name>
<accession>A0A6J6DLE4</accession>
<dbReference type="InterPro" id="IPR056003">
    <property type="entry name" value="CT398_CC_hairpin"/>
</dbReference>
<dbReference type="AlphaFoldDB" id="A0A6J6DLE4"/>
<evidence type="ECO:0000256" key="1">
    <source>
        <dbReference type="SAM" id="Coils"/>
    </source>
</evidence>
<proteinExistence type="predicted"/>
<dbReference type="SUPFAM" id="SSF57997">
    <property type="entry name" value="Tropomyosin"/>
    <property type="match status" value="1"/>
</dbReference>